<protein>
    <submittedName>
        <fullName evidence="2">GGDEF domain-containing protein</fullName>
    </submittedName>
</protein>
<comment type="caution">
    <text evidence="2">The sequence shown here is derived from an EMBL/GenBank/DDBJ whole genome shotgun (WGS) entry which is preliminary data.</text>
</comment>
<dbReference type="PANTHER" id="PTHR45138">
    <property type="entry name" value="REGULATORY COMPONENTS OF SENSORY TRANSDUCTION SYSTEM"/>
    <property type="match status" value="1"/>
</dbReference>
<dbReference type="PANTHER" id="PTHR45138:SF9">
    <property type="entry name" value="DIGUANYLATE CYCLASE DGCM-RELATED"/>
    <property type="match status" value="1"/>
</dbReference>
<dbReference type="SUPFAM" id="SSF55073">
    <property type="entry name" value="Nucleotide cyclase"/>
    <property type="match status" value="1"/>
</dbReference>
<accession>A0A3A9AKK0</accession>
<dbReference type="Proteomes" id="UP000280696">
    <property type="component" value="Unassembled WGS sequence"/>
</dbReference>
<dbReference type="SMART" id="SM00267">
    <property type="entry name" value="GGDEF"/>
    <property type="match status" value="1"/>
</dbReference>
<proteinExistence type="predicted"/>
<dbReference type="CDD" id="cd01949">
    <property type="entry name" value="GGDEF"/>
    <property type="match status" value="1"/>
</dbReference>
<dbReference type="OrthoDB" id="2033560at2"/>
<evidence type="ECO:0000259" key="1">
    <source>
        <dbReference type="PROSITE" id="PS50887"/>
    </source>
</evidence>
<dbReference type="Gene3D" id="3.30.70.270">
    <property type="match status" value="1"/>
</dbReference>
<dbReference type="RefSeq" id="WP_120472082.1">
    <property type="nucleotide sequence ID" value="NZ_CATAJS010000111.1"/>
</dbReference>
<evidence type="ECO:0000313" key="3">
    <source>
        <dbReference type="Proteomes" id="UP000280696"/>
    </source>
</evidence>
<organism evidence="2 3">
    <name type="scientific">Parablautia intestinalis</name>
    <dbReference type="NCBI Taxonomy" id="2320100"/>
    <lineage>
        <taxon>Bacteria</taxon>
        <taxon>Bacillati</taxon>
        <taxon>Bacillota</taxon>
        <taxon>Clostridia</taxon>
        <taxon>Lachnospirales</taxon>
        <taxon>Lachnospiraceae</taxon>
        <taxon>Parablautia</taxon>
    </lineage>
</organism>
<feature type="domain" description="GGDEF" evidence="1">
    <location>
        <begin position="174"/>
        <end position="303"/>
    </location>
</feature>
<sequence>MGYDSIPYEKRIKENIRNYSLSNLFNMEIVKKYFHNLARVLDINILLTDRHGEKEMAIGDGFLGYHPDVVAEPGRKLRIRNHTIGHLYIKELGEGKDRQLTGEMVDGTIALLEKLGEEVYLRREDSIYLEELEKELEDRKHKISQNEKEDILTGVYNKIYFEEKMKVIDRSEVIPIGVVNVNINDWKYANDHYGDDGSDRLIKIVADILKDTAKPEYVIGRVDGDVFGVLVPFADEGEAEEFAARIQERCNTYEDPELAPSVAVGVVYKTNIEETLEERLSDAEYEMFNNKFEVKNAPGYRQRLEKGMRK</sequence>
<dbReference type="EMBL" id="RAYQ01000033">
    <property type="protein sequence ID" value="RKI88043.1"/>
    <property type="molecule type" value="Genomic_DNA"/>
</dbReference>
<dbReference type="InterPro" id="IPR050469">
    <property type="entry name" value="Diguanylate_Cyclase"/>
</dbReference>
<gene>
    <name evidence="2" type="ORF">D7V94_20075</name>
</gene>
<dbReference type="NCBIfam" id="TIGR00254">
    <property type="entry name" value="GGDEF"/>
    <property type="match status" value="1"/>
</dbReference>
<dbReference type="InterPro" id="IPR000160">
    <property type="entry name" value="GGDEF_dom"/>
</dbReference>
<name>A0A3A9AKK0_9FIRM</name>
<dbReference type="PROSITE" id="PS50887">
    <property type="entry name" value="GGDEF"/>
    <property type="match status" value="1"/>
</dbReference>
<reference evidence="2 3" key="1">
    <citation type="submission" date="2018-09" db="EMBL/GenBank/DDBJ databases">
        <title>Murine metabolic-syndrome-specific gut microbial biobank.</title>
        <authorList>
            <person name="Liu C."/>
        </authorList>
    </citation>
    <scope>NUCLEOTIDE SEQUENCE [LARGE SCALE GENOMIC DNA]</scope>
    <source>
        <strain evidence="2 3">0.1xD8-82</strain>
    </source>
</reference>
<keyword evidence="3" id="KW-1185">Reference proteome</keyword>
<dbReference type="InterPro" id="IPR043128">
    <property type="entry name" value="Rev_trsase/Diguanyl_cyclase"/>
</dbReference>
<dbReference type="Pfam" id="PF00990">
    <property type="entry name" value="GGDEF"/>
    <property type="match status" value="1"/>
</dbReference>
<dbReference type="InterPro" id="IPR029787">
    <property type="entry name" value="Nucleotide_cyclase"/>
</dbReference>
<evidence type="ECO:0000313" key="2">
    <source>
        <dbReference type="EMBL" id="RKI88043.1"/>
    </source>
</evidence>
<dbReference type="GO" id="GO:0052621">
    <property type="term" value="F:diguanylate cyclase activity"/>
    <property type="evidence" value="ECO:0007669"/>
    <property type="project" value="TreeGrafter"/>
</dbReference>
<dbReference type="AlphaFoldDB" id="A0A3A9AKK0"/>